<dbReference type="GO" id="GO:0009244">
    <property type="term" value="P:lipopolysaccharide core region biosynthetic process"/>
    <property type="evidence" value="ECO:0007669"/>
    <property type="project" value="TreeGrafter"/>
</dbReference>
<keyword evidence="7 13" id="KW-0808">Transferase</keyword>
<feature type="binding site" evidence="13">
    <location>
        <begin position="51"/>
        <end position="58"/>
    </location>
    <ligand>
        <name>ATP</name>
        <dbReference type="ChEBI" id="CHEBI:30616"/>
    </ligand>
</feature>
<sequence>MREPAFWRPPSTWLSRLLMPLGAIYGEVAGSRMARKGVDVGIPVLCVGNYHVGGAGKTPTTLALVQVLRDLGETPVVLSRGYGGKLRGPVRVDPSRHVAADVGDEPLMMARQVPVVISGDRVAGAALARSTGASVIVMDDGFQNPAIAKDASFIVIDSNRGLGNGRVLPAGPLRAPLDLQIAHTDALVVIGDGVAATGVAALVAGKGGPVLTARLVPDETSVAALRGKRVLAFAGIGDPQRFFRTLCHAGVDVVVEKAFADHHPYAPGEIDALSLQAKRDGLTLVTTEKDVVKLSSMPAAAEIVPFAVTLVFEDKTALQAFVIEKLNQARVKTLRT</sequence>
<dbReference type="EMBL" id="LVYV01000012">
    <property type="protein sequence ID" value="KZD23424.1"/>
    <property type="molecule type" value="Genomic_DNA"/>
</dbReference>
<evidence type="ECO:0000256" key="2">
    <source>
        <dbReference type="ARBA" id="ARBA00004870"/>
    </source>
</evidence>
<dbReference type="OrthoDB" id="9766423at2"/>
<dbReference type="GO" id="GO:0009029">
    <property type="term" value="F:lipid-A 4'-kinase activity"/>
    <property type="evidence" value="ECO:0007669"/>
    <property type="project" value="UniProtKB-UniRule"/>
</dbReference>
<evidence type="ECO:0000256" key="9">
    <source>
        <dbReference type="ARBA" id="ARBA00022777"/>
    </source>
</evidence>
<comment type="caution">
    <text evidence="14">The sequence shown here is derived from an EMBL/GenBank/DDBJ whole genome shotgun (WGS) entry which is preliminary data.</text>
</comment>
<proteinExistence type="inferred from homology"/>
<evidence type="ECO:0000256" key="8">
    <source>
        <dbReference type="ARBA" id="ARBA00022741"/>
    </source>
</evidence>
<evidence type="ECO:0000313" key="14">
    <source>
        <dbReference type="EMBL" id="KZD23424.1"/>
    </source>
</evidence>
<evidence type="ECO:0000256" key="1">
    <source>
        <dbReference type="ARBA" id="ARBA00002274"/>
    </source>
</evidence>
<comment type="catalytic activity">
    <reaction evidence="13">
        <text>a lipid A disaccharide + ATP = a lipid IVA + ADP + H(+)</text>
        <dbReference type="Rhea" id="RHEA:67840"/>
        <dbReference type="ChEBI" id="CHEBI:15378"/>
        <dbReference type="ChEBI" id="CHEBI:30616"/>
        <dbReference type="ChEBI" id="CHEBI:176343"/>
        <dbReference type="ChEBI" id="CHEBI:176425"/>
        <dbReference type="ChEBI" id="CHEBI:456216"/>
        <dbReference type="EC" id="2.7.1.130"/>
    </reaction>
</comment>
<comment type="pathway">
    <text evidence="2 13">Glycolipid biosynthesis; lipid IV(A) biosynthesis; lipid IV(A) from (3R)-3-hydroxytetradecanoyl-[acyl-carrier-protein] and UDP-N-acetyl-alpha-D-glucosamine: step 6/6.</text>
</comment>
<reference evidence="14 15" key="1">
    <citation type="submission" date="2016-03" db="EMBL/GenBank/DDBJ databases">
        <title>Microsymbionts genomes from the relict species Vavilovia formosa (Stev.) Fed.</title>
        <authorList>
            <person name="Kopat V."/>
            <person name="Chirak E."/>
            <person name="Kimeklis A."/>
            <person name="Andronov E."/>
        </authorList>
    </citation>
    <scope>NUCLEOTIDE SEQUENCE [LARGE SCALE GENOMIC DNA]</scope>
    <source>
        <strain evidence="14 15">Vaf07</strain>
    </source>
</reference>
<comment type="function">
    <text evidence="1 13">Transfers the gamma-phosphate of ATP to the 4'-position of a tetraacyldisaccharide 1-phosphate intermediate (termed DS-1-P) to form tetraacyldisaccharide 1,4'-bis-phosphate (lipid IVA).</text>
</comment>
<dbReference type="PANTHER" id="PTHR42724:SF1">
    <property type="entry name" value="TETRAACYLDISACCHARIDE 4'-KINASE, MITOCHONDRIAL-RELATED"/>
    <property type="match status" value="1"/>
</dbReference>
<dbReference type="NCBIfam" id="TIGR00682">
    <property type="entry name" value="lpxK"/>
    <property type="match status" value="1"/>
</dbReference>
<dbReference type="PANTHER" id="PTHR42724">
    <property type="entry name" value="TETRAACYLDISACCHARIDE 4'-KINASE"/>
    <property type="match status" value="1"/>
</dbReference>
<dbReference type="HAMAP" id="MF_00409">
    <property type="entry name" value="LpxK"/>
    <property type="match status" value="1"/>
</dbReference>
<dbReference type="RefSeq" id="WP_068733802.1">
    <property type="nucleotide sequence ID" value="NZ_LVYV01000012.1"/>
</dbReference>
<keyword evidence="15" id="KW-1185">Reference proteome</keyword>
<dbReference type="EC" id="2.7.1.130" evidence="3 13"/>
<evidence type="ECO:0000256" key="11">
    <source>
        <dbReference type="ARBA" id="ARBA00023098"/>
    </source>
</evidence>
<evidence type="ECO:0000313" key="15">
    <source>
        <dbReference type="Proteomes" id="UP000076574"/>
    </source>
</evidence>
<dbReference type="InterPro" id="IPR003758">
    <property type="entry name" value="LpxK"/>
</dbReference>
<evidence type="ECO:0000256" key="13">
    <source>
        <dbReference type="HAMAP-Rule" id="MF_00409"/>
    </source>
</evidence>
<dbReference type="GO" id="GO:0005886">
    <property type="term" value="C:plasma membrane"/>
    <property type="evidence" value="ECO:0007669"/>
    <property type="project" value="TreeGrafter"/>
</dbReference>
<evidence type="ECO:0000256" key="6">
    <source>
        <dbReference type="ARBA" id="ARBA00022556"/>
    </source>
</evidence>
<keyword evidence="6 13" id="KW-0441">Lipid A biosynthesis</keyword>
<gene>
    <name evidence="13" type="primary">lpxK</name>
    <name evidence="14" type="ORF">A4A58_08220</name>
</gene>
<evidence type="ECO:0000256" key="4">
    <source>
        <dbReference type="ARBA" id="ARBA00016436"/>
    </source>
</evidence>
<keyword evidence="10 13" id="KW-0067">ATP-binding</keyword>
<evidence type="ECO:0000256" key="7">
    <source>
        <dbReference type="ARBA" id="ARBA00022679"/>
    </source>
</evidence>
<organism evidence="14 15">
    <name type="scientific">Tardiphaga robiniae</name>
    <dbReference type="NCBI Taxonomy" id="943830"/>
    <lineage>
        <taxon>Bacteria</taxon>
        <taxon>Pseudomonadati</taxon>
        <taxon>Pseudomonadota</taxon>
        <taxon>Alphaproteobacteria</taxon>
        <taxon>Hyphomicrobiales</taxon>
        <taxon>Nitrobacteraceae</taxon>
        <taxon>Tardiphaga</taxon>
    </lineage>
</organism>
<name>A0A161QQ75_9BRAD</name>
<dbReference type="AlphaFoldDB" id="A0A161QQ75"/>
<dbReference type="SUPFAM" id="SSF52540">
    <property type="entry name" value="P-loop containing nucleoside triphosphate hydrolases"/>
    <property type="match status" value="1"/>
</dbReference>
<comment type="similarity">
    <text evidence="13">Belongs to the LpxK family.</text>
</comment>
<dbReference type="UniPathway" id="UPA00359">
    <property type="reaction ID" value="UER00482"/>
</dbReference>
<keyword evidence="9 13" id="KW-0418">Kinase</keyword>
<evidence type="ECO:0000256" key="5">
    <source>
        <dbReference type="ARBA" id="ARBA00022516"/>
    </source>
</evidence>
<evidence type="ECO:0000256" key="10">
    <source>
        <dbReference type="ARBA" id="ARBA00022840"/>
    </source>
</evidence>
<evidence type="ECO:0000256" key="3">
    <source>
        <dbReference type="ARBA" id="ARBA00012071"/>
    </source>
</evidence>
<keyword evidence="11 13" id="KW-0443">Lipid metabolism</keyword>
<evidence type="ECO:0000256" key="12">
    <source>
        <dbReference type="ARBA" id="ARBA00029757"/>
    </source>
</evidence>
<keyword evidence="5 13" id="KW-0444">Lipid biosynthesis</keyword>
<dbReference type="Proteomes" id="UP000076574">
    <property type="component" value="Unassembled WGS sequence"/>
</dbReference>
<keyword evidence="8 13" id="KW-0547">Nucleotide-binding</keyword>
<dbReference type="STRING" id="943830.A4A58_08220"/>
<dbReference type="GO" id="GO:0009245">
    <property type="term" value="P:lipid A biosynthetic process"/>
    <property type="evidence" value="ECO:0007669"/>
    <property type="project" value="UniProtKB-UniRule"/>
</dbReference>
<dbReference type="InterPro" id="IPR027417">
    <property type="entry name" value="P-loop_NTPase"/>
</dbReference>
<protein>
    <recommendedName>
        <fullName evidence="4 13">Tetraacyldisaccharide 4'-kinase</fullName>
        <ecNumber evidence="3 13">2.7.1.130</ecNumber>
    </recommendedName>
    <alternativeName>
        <fullName evidence="12 13">Lipid A 4'-kinase</fullName>
    </alternativeName>
</protein>
<accession>A0A161QQ75</accession>
<dbReference type="Pfam" id="PF02606">
    <property type="entry name" value="LpxK"/>
    <property type="match status" value="1"/>
</dbReference>
<dbReference type="GO" id="GO:0005524">
    <property type="term" value="F:ATP binding"/>
    <property type="evidence" value="ECO:0007669"/>
    <property type="project" value="UniProtKB-UniRule"/>
</dbReference>